<evidence type="ECO:0000256" key="3">
    <source>
        <dbReference type="ARBA" id="ARBA00008012"/>
    </source>
</evidence>
<dbReference type="GO" id="GO:0006357">
    <property type="term" value="P:regulation of transcription by RNA polymerase II"/>
    <property type="evidence" value="ECO:0007669"/>
    <property type="project" value="InterPro"/>
</dbReference>
<comment type="pathway">
    <text evidence="2 10">Carbohydrate degradation; pentose phosphate pathway; D-glyceraldehyde 3-phosphate and beta-D-fructose 6-phosphate from D-ribose 5-phosphate and D-xylulose 5-phosphate (non-oxidative stage): step 2/3.</text>
</comment>
<comment type="subcellular location">
    <subcellularLocation>
        <location evidence="1 11">Nucleus</location>
    </subcellularLocation>
</comment>
<organism evidence="12 13">
    <name type="scientific">Malassezia psittaci</name>
    <dbReference type="NCBI Taxonomy" id="1821823"/>
    <lineage>
        <taxon>Eukaryota</taxon>
        <taxon>Fungi</taxon>
        <taxon>Dikarya</taxon>
        <taxon>Basidiomycota</taxon>
        <taxon>Ustilaginomycotina</taxon>
        <taxon>Malasseziomycetes</taxon>
        <taxon>Malasseziales</taxon>
        <taxon>Malasseziaceae</taxon>
        <taxon>Malassezia</taxon>
    </lineage>
</organism>
<comment type="function">
    <text evidence="10">Catalyzes the rate-limiting step of the non-oxidative phase in the pentose phosphate pathway. Catalyzes the reversible conversion of sedheptulose-7-phosphate and D-glyceraldehyde 3-phosphate into erythrose-4-phosphate and beta-D-fructose 6-phosphate.</text>
</comment>
<evidence type="ECO:0000256" key="11">
    <source>
        <dbReference type="RuleBase" id="RU364147"/>
    </source>
</evidence>
<keyword evidence="7 11" id="KW-0539">Nucleus</keyword>
<dbReference type="GO" id="GO:0009052">
    <property type="term" value="P:pentose-phosphate shunt, non-oxidative branch"/>
    <property type="evidence" value="ECO:0007669"/>
    <property type="project" value="TreeGrafter"/>
</dbReference>
<dbReference type="GO" id="GO:0005737">
    <property type="term" value="C:cytoplasm"/>
    <property type="evidence" value="ECO:0007669"/>
    <property type="project" value="InterPro"/>
</dbReference>
<comment type="catalytic activity">
    <reaction evidence="9 10">
        <text>D-sedoheptulose 7-phosphate + D-glyceraldehyde 3-phosphate = D-erythrose 4-phosphate + beta-D-fructose 6-phosphate</text>
        <dbReference type="Rhea" id="RHEA:17053"/>
        <dbReference type="ChEBI" id="CHEBI:16897"/>
        <dbReference type="ChEBI" id="CHEBI:57483"/>
        <dbReference type="ChEBI" id="CHEBI:57634"/>
        <dbReference type="ChEBI" id="CHEBI:59776"/>
        <dbReference type="EC" id="2.2.1.2"/>
    </reaction>
</comment>
<dbReference type="EC" id="2.2.1.2" evidence="10"/>
<dbReference type="InterPro" id="IPR019404">
    <property type="entry name" value="Mediator_Med11"/>
</dbReference>
<comment type="function">
    <text evidence="11">Component of the Mediator complex, a coactivator involved in the regulated transcription of nearly all RNA polymerase II-dependent genes. Mediator functions as a bridge to convey information from gene-specific regulatory proteins to the basal RNA polymerase II transcription machinery. Mediator is recruited to promoters by direct interactions with regulatory proteins and serves as a scaffold for the assembly of a functional pre-initiation complex with RNA polymerase II and the general transcription factors.</text>
</comment>
<dbReference type="CDD" id="cd00957">
    <property type="entry name" value="Transaldolase_TalAB"/>
    <property type="match status" value="1"/>
</dbReference>
<dbReference type="InterPro" id="IPR001585">
    <property type="entry name" value="TAL/FSA"/>
</dbReference>
<dbReference type="HAMAP" id="MF_00492">
    <property type="entry name" value="Transaldolase_1"/>
    <property type="match status" value="1"/>
</dbReference>
<dbReference type="InterPro" id="IPR004730">
    <property type="entry name" value="Transaldolase_1"/>
</dbReference>
<evidence type="ECO:0000256" key="4">
    <source>
        <dbReference type="ARBA" id="ARBA00008186"/>
    </source>
</evidence>
<dbReference type="AlphaFoldDB" id="A0AAF0JG81"/>
<dbReference type="Gene3D" id="3.20.20.70">
    <property type="entry name" value="Aldolase class I"/>
    <property type="match status" value="1"/>
</dbReference>
<evidence type="ECO:0000256" key="6">
    <source>
        <dbReference type="ARBA" id="ARBA00023126"/>
    </source>
</evidence>
<comment type="similarity">
    <text evidence="3">Belongs to the transaldolase family. Type 1 subfamily.</text>
</comment>
<evidence type="ECO:0000313" key="12">
    <source>
        <dbReference type="EMBL" id="WFD45298.1"/>
    </source>
</evidence>
<dbReference type="Gene3D" id="1.10.287.3490">
    <property type="match status" value="1"/>
</dbReference>
<keyword evidence="13" id="KW-1185">Reference proteome</keyword>
<dbReference type="NCBIfam" id="TIGR00874">
    <property type="entry name" value="talAB"/>
    <property type="match status" value="1"/>
</dbReference>
<evidence type="ECO:0000256" key="8">
    <source>
        <dbReference type="ARBA" id="ARBA00023270"/>
    </source>
</evidence>
<dbReference type="EMBL" id="CP118382">
    <property type="protein sequence ID" value="WFD45298.1"/>
    <property type="molecule type" value="Genomic_DNA"/>
</dbReference>
<dbReference type="GO" id="GO:0003712">
    <property type="term" value="F:transcription coregulator activity"/>
    <property type="evidence" value="ECO:0007669"/>
    <property type="project" value="InterPro"/>
</dbReference>
<evidence type="ECO:0000256" key="10">
    <source>
        <dbReference type="RuleBase" id="RU000501"/>
    </source>
</evidence>
<reference evidence="12" key="1">
    <citation type="submission" date="2023-02" db="EMBL/GenBank/DDBJ databases">
        <title>Mating type loci evolution in Malassezia.</title>
        <authorList>
            <person name="Coelho M.A."/>
        </authorList>
    </citation>
    <scope>NUCLEOTIDE SEQUENCE</scope>
    <source>
        <strain evidence="12">CBS 14136</strain>
    </source>
</reference>
<proteinExistence type="inferred from homology"/>
<dbReference type="Proteomes" id="UP001214628">
    <property type="component" value="Chromosome 8"/>
</dbReference>
<dbReference type="PROSITE" id="PS01054">
    <property type="entry name" value="TRANSALDOLASE_1"/>
    <property type="match status" value="1"/>
</dbReference>
<dbReference type="SUPFAM" id="SSF51569">
    <property type="entry name" value="Aldolase"/>
    <property type="match status" value="1"/>
</dbReference>
<dbReference type="Pfam" id="PF00923">
    <property type="entry name" value="TAL_FSA"/>
    <property type="match status" value="1"/>
</dbReference>
<dbReference type="FunFam" id="3.20.20.70:FF:000088">
    <property type="entry name" value="Transaldolase"/>
    <property type="match status" value="1"/>
</dbReference>
<name>A0AAF0JG81_9BASI</name>
<dbReference type="PANTHER" id="PTHR10683">
    <property type="entry name" value="TRANSALDOLASE"/>
    <property type="match status" value="1"/>
</dbReference>
<evidence type="ECO:0000256" key="2">
    <source>
        <dbReference type="ARBA" id="ARBA00004857"/>
    </source>
</evidence>
<evidence type="ECO:0000256" key="7">
    <source>
        <dbReference type="ARBA" id="ARBA00023242"/>
    </source>
</evidence>
<dbReference type="GO" id="GO:0005975">
    <property type="term" value="P:carbohydrate metabolic process"/>
    <property type="evidence" value="ECO:0007669"/>
    <property type="project" value="InterPro"/>
</dbReference>
<comment type="similarity">
    <text evidence="4 11">Belongs to the Mediator complex subunit 11 family.</text>
</comment>
<dbReference type="InterPro" id="IPR013785">
    <property type="entry name" value="Aldolase_TIM"/>
</dbReference>
<dbReference type="Pfam" id="PF10280">
    <property type="entry name" value="Med11"/>
    <property type="match status" value="1"/>
</dbReference>
<protein>
    <recommendedName>
        <fullName evidence="10 11">Multifunctional fusion protein</fullName>
    </recommendedName>
    <domain>
        <recommendedName>
            <fullName evidence="10">Transaldolase</fullName>
            <ecNumber evidence="10">2.2.1.2</ecNumber>
        </recommendedName>
    </domain>
    <domain>
        <recommendedName>
            <fullName evidence="11">Mediator of RNA polymerase II transcription subunit 11</fullName>
        </recommendedName>
        <alternativeName>
            <fullName evidence="11">Mediator complex subunit 11</fullName>
        </alternativeName>
    </domain>
</protein>
<dbReference type="GO" id="GO:0004801">
    <property type="term" value="F:transaldolase activity"/>
    <property type="evidence" value="ECO:0007669"/>
    <property type="project" value="UniProtKB-EC"/>
</dbReference>
<dbReference type="PROSITE" id="PS00958">
    <property type="entry name" value="TRANSALDOLASE_2"/>
    <property type="match status" value="1"/>
</dbReference>
<keyword evidence="6 10" id="KW-0570">Pentose shunt</keyword>
<keyword evidence="11" id="KW-0805">Transcription regulation</keyword>
<accession>A0AAF0JG81</accession>
<keyword evidence="11" id="KW-0010">Activator</keyword>
<sequence>MSHDTQNGEEASADFLLGRLLHCDDQLADVLNNASEAVDALGTSSKQPASESGTQSAVELSTQKFLSTLNDIQVTLKEAAHALREARLSPLTPPAVAHTRLSGEAGVAASRGPSTESSPYSLSTLQLRAEAWRHVVESLRAATEDSSAESSALLAALAKGAEVRSDSLRLGFPSKRTARAKNEARHKTIMPSQLEELKKYTKVVSDSGDFESIDVYKPLDATTNPSLILAAVNNEKYARLIDKAVEFAKGKASDKKQQLEIATDRLLVYFGEEILKIIPGRVSTEVDAHLSFDTQGTIEKAKTLISMYKDQGIDKERVLIKIASTYEGIKAASELEKKYGIHCNLTLLFGFCQAVACAEAKVTLISPFVGRILDWYKKNKPDGNYDGANDPGVKSVKHIYNYYKQQGYETIVMGASFRNTSEILELAGCDFLTISPSLLEKLKDSQEPLERKLSADTAKAAEKIPKVSYLDDEQLFRNTLLNDEMAFDKLHEGIRKFGADADTLKSIIEKKL</sequence>
<keyword evidence="11" id="KW-0804">Transcription</keyword>
<dbReference type="GO" id="GO:0016592">
    <property type="term" value="C:mediator complex"/>
    <property type="evidence" value="ECO:0007669"/>
    <property type="project" value="InterPro"/>
</dbReference>
<evidence type="ECO:0000256" key="5">
    <source>
        <dbReference type="ARBA" id="ARBA00022679"/>
    </source>
</evidence>
<gene>
    <name evidence="12" type="primary">TAL1</name>
    <name evidence="11" type="synonym">MED11</name>
    <name evidence="12" type="ORF">MPSI1_003980</name>
</gene>
<evidence type="ECO:0000256" key="9">
    <source>
        <dbReference type="ARBA" id="ARBA00048810"/>
    </source>
</evidence>
<evidence type="ECO:0000313" key="13">
    <source>
        <dbReference type="Proteomes" id="UP001214628"/>
    </source>
</evidence>
<dbReference type="PANTHER" id="PTHR10683:SF18">
    <property type="entry name" value="TRANSALDOLASE"/>
    <property type="match status" value="1"/>
</dbReference>
<keyword evidence="8" id="KW-0704">Schiff base</keyword>
<evidence type="ECO:0000256" key="1">
    <source>
        <dbReference type="ARBA" id="ARBA00004123"/>
    </source>
</evidence>
<dbReference type="InterPro" id="IPR018225">
    <property type="entry name" value="Transaldolase_AS"/>
</dbReference>
<comment type="subunit">
    <text evidence="11">Component of the Mediator complex.</text>
</comment>
<keyword evidence="5 10" id="KW-0808">Transferase</keyword>